<comment type="caution">
    <text evidence="3">The sequence shown here is derived from an EMBL/GenBank/DDBJ whole genome shotgun (WGS) entry which is preliminary data.</text>
</comment>
<feature type="transmembrane region" description="Helical" evidence="1">
    <location>
        <begin position="12"/>
        <end position="36"/>
    </location>
</feature>
<evidence type="ECO:0000313" key="3">
    <source>
        <dbReference type="EMBL" id="KLV25440.1"/>
    </source>
</evidence>
<dbReference type="InterPro" id="IPR025241">
    <property type="entry name" value="DUF4190"/>
</dbReference>
<evidence type="ECO:0000313" key="4">
    <source>
        <dbReference type="Proteomes" id="UP000036045"/>
    </source>
</evidence>
<protein>
    <recommendedName>
        <fullName evidence="2">DUF4190 domain-containing protein</fullName>
    </recommendedName>
</protein>
<keyword evidence="1" id="KW-0472">Membrane</keyword>
<feature type="transmembrane region" description="Helical" evidence="1">
    <location>
        <begin position="57"/>
        <end position="83"/>
    </location>
</feature>
<dbReference type="RefSeq" id="WP_047943244.1">
    <property type="nucleotide sequence ID" value="NZ_JAMAUJ010000007.1"/>
</dbReference>
<proteinExistence type="predicted"/>
<feature type="domain" description="DUF4190" evidence="2">
    <location>
        <begin position="9"/>
        <end position="71"/>
    </location>
</feature>
<keyword evidence="1" id="KW-1133">Transmembrane helix</keyword>
<dbReference type="PATRIC" id="fig|1397.4.peg.1339"/>
<evidence type="ECO:0000256" key="1">
    <source>
        <dbReference type="SAM" id="Phobius"/>
    </source>
</evidence>
<evidence type="ECO:0000259" key="2">
    <source>
        <dbReference type="Pfam" id="PF13828"/>
    </source>
</evidence>
<name>A0A0J1L974_NIACI</name>
<keyword evidence="1" id="KW-0812">Transmembrane</keyword>
<gene>
    <name evidence="3" type="ORF">ABW02_15750</name>
</gene>
<sequence>MNNQTNTNSIISLTFGILSVLIPFIGLILGIISIIFSRKAVNEINKTDENGRGFATAGLIAGIAGIILQLLVLLGIIAFFSLATFG</sequence>
<reference evidence="3 4" key="1">
    <citation type="submission" date="2015-05" db="EMBL/GenBank/DDBJ databases">
        <title>Whole genome sequence and identification of bacterial endophytes from Costus igneus.</title>
        <authorList>
            <person name="Lee Y.P."/>
            <person name="Gan H.M."/>
            <person name="Eng W."/>
            <person name="Wheatley M.S."/>
            <person name="Caraballo A."/>
            <person name="Polter S."/>
            <person name="Savka M.A."/>
            <person name="Hudson A.O."/>
        </authorList>
    </citation>
    <scope>NUCLEOTIDE SEQUENCE [LARGE SCALE GENOMIC DNA]</scope>
    <source>
        <strain evidence="3 4">RIT379</strain>
    </source>
</reference>
<accession>A0A0J1L974</accession>
<dbReference type="Pfam" id="PF13828">
    <property type="entry name" value="DUF4190"/>
    <property type="match status" value="1"/>
</dbReference>
<dbReference type="Proteomes" id="UP000036045">
    <property type="component" value="Unassembled WGS sequence"/>
</dbReference>
<dbReference type="EMBL" id="LDPH01000016">
    <property type="protein sequence ID" value="KLV25440.1"/>
    <property type="molecule type" value="Genomic_DNA"/>
</dbReference>
<organism evidence="3 4">
    <name type="scientific">Niallia circulans</name>
    <name type="common">Bacillus circulans</name>
    <dbReference type="NCBI Taxonomy" id="1397"/>
    <lineage>
        <taxon>Bacteria</taxon>
        <taxon>Bacillati</taxon>
        <taxon>Bacillota</taxon>
        <taxon>Bacilli</taxon>
        <taxon>Bacillales</taxon>
        <taxon>Bacillaceae</taxon>
        <taxon>Niallia</taxon>
    </lineage>
</organism>
<dbReference type="AlphaFoldDB" id="A0A0J1L974"/>
<keyword evidence="4" id="KW-1185">Reference proteome</keyword>